<dbReference type="Proteomes" id="UP001499884">
    <property type="component" value="Unassembled WGS sequence"/>
</dbReference>
<evidence type="ECO:0000256" key="1">
    <source>
        <dbReference type="ARBA" id="ARBA00022598"/>
    </source>
</evidence>
<organism evidence="6 7">
    <name type="scientific">Streptomyces tremellae</name>
    <dbReference type="NCBI Taxonomy" id="1124239"/>
    <lineage>
        <taxon>Bacteria</taxon>
        <taxon>Bacillati</taxon>
        <taxon>Actinomycetota</taxon>
        <taxon>Actinomycetes</taxon>
        <taxon>Kitasatosporales</taxon>
        <taxon>Streptomycetaceae</taxon>
        <taxon>Streptomyces</taxon>
    </lineage>
</organism>
<keyword evidence="1 5" id="KW-0436">Ligase</keyword>
<dbReference type="SUPFAM" id="SSF55931">
    <property type="entry name" value="Glutamine synthetase/guanido kinase"/>
    <property type="match status" value="1"/>
</dbReference>
<accession>A0ABP7EV25</accession>
<name>A0ABP7EV25_9ACTN</name>
<dbReference type="EC" id="6.3.2.2" evidence="5"/>
<dbReference type="InterPro" id="IPR011793">
    <property type="entry name" value="YbdK"/>
</dbReference>
<comment type="similarity">
    <text evidence="5">Belongs to the glutamate--cysteine ligase type 2 family. YbdK subfamily.</text>
</comment>
<dbReference type="GO" id="GO:0016874">
    <property type="term" value="F:ligase activity"/>
    <property type="evidence" value="ECO:0007669"/>
    <property type="project" value="UniProtKB-KW"/>
</dbReference>
<comment type="function">
    <text evidence="5">ATP-dependent carboxylate-amine ligase which exhibits weak glutamate--cysteine ligase activity.</text>
</comment>
<proteinExistence type="inferred from homology"/>
<dbReference type="HAMAP" id="MF_01609">
    <property type="entry name" value="Glu_cys_ligase_2"/>
    <property type="match status" value="1"/>
</dbReference>
<evidence type="ECO:0000313" key="7">
    <source>
        <dbReference type="Proteomes" id="UP001499884"/>
    </source>
</evidence>
<keyword evidence="7" id="KW-1185">Reference proteome</keyword>
<dbReference type="NCBIfam" id="TIGR02050">
    <property type="entry name" value="gshA_cyan_rel"/>
    <property type="match status" value="1"/>
</dbReference>
<dbReference type="PANTHER" id="PTHR36510:SF1">
    <property type="entry name" value="GLUTAMATE--CYSTEINE LIGASE 2-RELATED"/>
    <property type="match status" value="1"/>
</dbReference>
<dbReference type="EMBL" id="BAABEP010000009">
    <property type="protein sequence ID" value="GAA3722432.1"/>
    <property type="molecule type" value="Genomic_DNA"/>
</dbReference>
<evidence type="ECO:0000256" key="4">
    <source>
        <dbReference type="ARBA" id="ARBA00048819"/>
    </source>
</evidence>
<reference evidence="7" key="1">
    <citation type="journal article" date="2019" name="Int. J. Syst. Evol. Microbiol.">
        <title>The Global Catalogue of Microorganisms (GCM) 10K type strain sequencing project: providing services to taxonomists for standard genome sequencing and annotation.</title>
        <authorList>
            <consortium name="The Broad Institute Genomics Platform"/>
            <consortium name="The Broad Institute Genome Sequencing Center for Infectious Disease"/>
            <person name="Wu L."/>
            <person name="Ma J."/>
        </authorList>
    </citation>
    <scope>NUCLEOTIDE SEQUENCE [LARGE SCALE GENOMIC DNA]</scope>
    <source>
        <strain evidence="7">JCM 30846</strain>
    </source>
</reference>
<keyword evidence="2 5" id="KW-0547">Nucleotide-binding</keyword>
<dbReference type="Gene3D" id="3.30.590.20">
    <property type="match status" value="1"/>
</dbReference>
<dbReference type="Pfam" id="PF04107">
    <property type="entry name" value="GCS2"/>
    <property type="match status" value="1"/>
</dbReference>
<evidence type="ECO:0000256" key="2">
    <source>
        <dbReference type="ARBA" id="ARBA00022741"/>
    </source>
</evidence>
<protein>
    <recommendedName>
        <fullName evidence="5">Putative glutamate--cysteine ligase 2</fullName>
        <ecNumber evidence="5">6.3.2.2</ecNumber>
    </recommendedName>
    <alternativeName>
        <fullName evidence="5">Gamma-glutamylcysteine synthetase 2</fullName>
        <shortName evidence="5">GCS 2</shortName>
        <shortName evidence="5">Gamma-GCS 2</shortName>
    </alternativeName>
</protein>
<evidence type="ECO:0000256" key="5">
    <source>
        <dbReference type="HAMAP-Rule" id="MF_01609"/>
    </source>
</evidence>
<dbReference type="InterPro" id="IPR050141">
    <property type="entry name" value="GCL_type2/YbdK_subfam"/>
</dbReference>
<evidence type="ECO:0000313" key="6">
    <source>
        <dbReference type="EMBL" id="GAA3722432.1"/>
    </source>
</evidence>
<evidence type="ECO:0000256" key="3">
    <source>
        <dbReference type="ARBA" id="ARBA00022840"/>
    </source>
</evidence>
<comment type="catalytic activity">
    <reaction evidence="4 5">
        <text>L-cysteine + L-glutamate + ATP = gamma-L-glutamyl-L-cysteine + ADP + phosphate + H(+)</text>
        <dbReference type="Rhea" id="RHEA:13285"/>
        <dbReference type="ChEBI" id="CHEBI:15378"/>
        <dbReference type="ChEBI" id="CHEBI:29985"/>
        <dbReference type="ChEBI" id="CHEBI:30616"/>
        <dbReference type="ChEBI" id="CHEBI:35235"/>
        <dbReference type="ChEBI" id="CHEBI:43474"/>
        <dbReference type="ChEBI" id="CHEBI:58173"/>
        <dbReference type="ChEBI" id="CHEBI:456216"/>
        <dbReference type="EC" id="6.3.2.2"/>
    </reaction>
</comment>
<sequence>MRSVGVEEELLLVDAESGEPRALSTAVLAAAGGGEPDEDGPDEVFESELHGQQVEFATRPHTDMSRIAAEVVRWRRAADAHARRFGARAAALATSPLPARPVVNDGGRYRWLSEKFGLTTREQLTCGCHVHVAVEDDEEGVAVLDRMRPWLPVLLALSANSPFWQGKDTDYSSYRSRVWLRWPSAGPTEAFGSPDAYHRTVAAMVESEVLRDEGMVYFDARLSHRYPTVEIRVADVCLNASTTTTLAALARALVETEARARLTGGPAPDHGVALLRLASWQAARSGLEGPLLHPRTMRPAPARTAVEALFDHVRDALADTDDTDLVRGGLDRLLDGDTGAARQRAVLRRTDSLREVAAECAALTVAEGS</sequence>
<comment type="caution">
    <text evidence="6">The sequence shown here is derived from an EMBL/GenBank/DDBJ whole genome shotgun (WGS) entry which is preliminary data.</text>
</comment>
<keyword evidence="3 5" id="KW-0067">ATP-binding</keyword>
<dbReference type="RefSeq" id="WP_345644180.1">
    <property type="nucleotide sequence ID" value="NZ_BAABEP010000009.1"/>
</dbReference>
<dbReference type="InterPro" id="IPR014746">
    <property type="entry name" value="Gln_synth/guanido_kin_cat_dom"/>
</dbReference>
<dbReference type="PANTHER" id="PTHR36510">
    <property type="entry name" value="GLUTAMATE--CYSTEINE LIGASE 2-RELATED"/>
    <property type="match status" value="1"/>
</dbReference>
<dbReference type="InterPro" id="IPR006336">
    <property type="entry name" value="GCS2"/>
</dbReference>
<gene>
    <name evidence="6" type="ORF">GCM10023082_20330</name>
</gene>
<dbReference type="NCBIfam" id="NF010041">
    <property type="entry name" value="PRK13517.1-1"/>
    <property type="match status" value="1"/>
</dbReference>